<evidence type="ECO:0000313" key="9">
    <source>
        <dbReference type="Proteomes" id="UP000825890"/>
    </source>
</evidence>
<keyword evidence="7" id="KW-0503">Monooxygenase</keyword>
<evidence type="ECO:0000256" key="4">
    <source>
        <dbReference type="ARBA" id="ARBA00022723"/>
    </source>
</evidence>
<evidence type="ECO:0000256" key="3">
    <source>
        <dbReference type="ARBA" id="ARBA00022617"/>
    </source>
</evidence>
<accession>A0A9P3CL01</accession>
<dbReference type="GO" id="GO:0005506">
    <property type="term" value="F:iron ion binding"/>
    <property type="evidence" value="ECO:0007669"/>
    <property type="project" value="InterPro"/>
</dbReference>
<evidence type="ECO:0000256" key="5">
    <source>
        <dbReference type="ARBA" id="ARBA00023002"/>
    </source>
</evidence>
<dbReference type="Gene3D" id="1.10.630.10">
    <property type="entry name" value="Cytochrome P450"/>
    <property type="match status" value="1"/>
</dbReference>
<name>A0A9P3CL01_9PEZI</name>
<dbReference type="PANTHER" id="PTHR24287:SF1">
    <property type="entry name" value="P450, PUTATIVE (EUROFUNG)-RELATED"/>
    <property type="match status" value="1"/>
</dbReference>
<protein>
    <recommendedName>
        <fullName evidence="10">Cytochrome P450</fullName>
    </recommendedName>
</protein>
<keyword evidence="4" id="KW-0479">Metal-binding</keyword>
<evidence type="ECO:0000256" key="2">
    <source>
        <dbReference type="ARBA" id="ARBA00010617"/>
    </source>
</evidence>
<dbReference type="GO" id="GO:0016705">
    <property type="term" value="F:oxidoreductase activity, acting on paired donors, with incorporation or reduction of molecular oxygen"/>
    <property type="evidence" value="ECO:0007669"/>
    <property type="project" value="InterPro"/>
</dbReference>
<keyword evidence="5" id="KW-0560">Oxidoreductase</keyword>
<gene>
    <name evidence="8" type="ORF">CKM354_000784200</name>
</gene>
<comment type="similarity">
    <text evidence="2">Belongs to the cytochrome P450 family.</text>
</comment>
<dbReference type="Proteomes" id="UP000825890">
    <property type="component" value="Unassembled WGS sequence"/>
</dbReference>
<keyword evidence="3" id="KW-0349">Heme</keyword>
<comment type="cofactor">
    <cofactor evidence="1">
        <name>heme</name>
        <dbReference type="ChEBI" id="CHEBI:30413"/>
    </cofactor>
</comment>
<dbReference type="GO" id="GO:0020037">
    <property type="term" value="F:heme binding"/>
    <property type="evidence" value="ECO:0007669"/>
    <property type="project" value="InterPro"/>
</dbReference>
<reference evidence="8 9" key="1">
    <citation type="submission" date="2021-01" db="EMBL/GenBank/DDBJ databases">
        <title>Cercospora kikuchii MAFF 305040 whole genome shotgun sequence.</title>
        <authorList>
            <person name="Kashiwa T."/>
            <person name="Suzuki T."/>
        </authorList>
    </citation>
    <scope>NUCLEOTIDE SEQUENCE [LARGE SCALE GENOMIC DNA]</scope>
    <source>
        <strain evidence="8 9">MAFF 305040</strain>
    </source>
</reference>
<dbReference type="SUPFAM" id="SSF48264">
    <property type="entry name" value="Cytochrome P450"/>
    <property type="match status" value="1"/>
</dbReference>
<dbReference type="EMBL" id="BOLY01000005">
    <property type="protein sequence ID" value="GIZ44651.1"/>
    <property type="molecule type" value="Genomic_DNA"/>
</dbReference>
<dbReference type="GeneID" id="68293417"/>
<organism evidence="8 9">
    <name type="scientific">Cercospora kikuchii</name>
    <dbReference type="NCBI Taxonomy" id="84275"/>
    <lineage>
        <taxon>Eukaryota</taxon>
        <taxon>Fungi</taxon>
        <taxon>Dikarya</taxon>
        <taxon>Ascomycota</taxon>
        <taxon>Pezizomycotina</taxon>
        <taxon>Dothideomycetes</taxon>
        <taxon>Dothideomycetidae</taxon>
        <taxon>Mycosphaerellales</taxon>
        <taxon>Mycosphaerellaceae</taxon>
        <taxon>Cercospora</taxon>
    </lineage>
</organism>
<evidence type="ECO:0008006" key="10">
    <source>
        <dbReference type="Google" id="ProtNLM"/>
    </source>
</evidence>
<evidence type="ECO:0000256" key="1">
    <source>
        <dbReference type="ARBA" id="ARBA00001971"/>
    </source>
</evidence>
<evidence type="ECO:0000256" key="6">
    <source>
        <dbReference type="ARBA" id="ARBA00023004"/>
    </source>
</evidence>
<dbReference type="InterPro" id="IPR036396">
    <property type="entry name" value="Cyt_P450_sf"/>
</dbReference>
<sequence>MISAITLAVSITIIGFGFKAATCVARSLETDDFQTVHGCHGPKNVSGTGLASIWDGIRRIIRIISIDRSGEDILDDFFAPSFQGAHTIQETSFDGSIVLSTSEPENMQTILATRFQDFEIGRTRINQFYPLLGTSIFSSDGSAWKEARKMFRPHFTRSNLNDLESTARATT</sequence>
<proteinExistence type="inferred from homology"/>
<dbReference type="RefSeq" id="XP_044659138.1">
    <property type="nucleotide sequence ID" value="XM_044803203.1"/>
</dbReference>
<evidence type="ECO:0000256" key="7">
    <source>
        <dbReference type="ARBA" id="ARBA00023033"/>
    </source>
</evidence>
<dbReference type="PANTHER" id="PTHR24287">
    <property type="entry name" value="P450, PUTATIVE (EUROFUNG)-RELATED"/>
    <property type="match status" value="1"/>
</dbReference>
<dbReference type="AlphaFoldDB" id="A0A9P3CL01"/>
<dbReference type="OrthoDB" id="1470350at2759"/>
<comment type="caution">
    <text evidence="8">The sequence shown here is derived from an EMBL/GenBank/DDBJ whole genome shotgun (WGS) entry which is preliminary data.</text>
</comment>
<dbReference type="GO" id="GO:0004497">
    <property type="term" value="F:monooxygenase activity"/>
    <property type="evidence" value="ECO:0007669"/>
    <property type="project" value="UniProtKB-KW"/>
</dbReference>
<evidence type="ECO:0000313" key="8">
    <source>
        <dbReference type="EMBL" id="GIZ44651.1"/>
    </source>
</evidence>
<keyword evidence="9" id="KW-1185">Reference proteome</keyword>
<dbReference type="InterPro" id="IPR047146">
    <property type="entry name" value="Cyt_P450_E_CYP52_fungi"/>
</dbReference>
<keyword evidence="6" id="KW-0408">Iron</keyword>